<dbReference type="HAMAP" id="MF_04144">
    <property type="entry name" value="TERL_LAMBDA"/>
    <property type="match status" value="1"/>
</dbReference>
<dbReference type="Proteomes" id="UP000018621">
    <property type="component" value="Segment"/>
</dbReference>
<accession>V5Q7H2</accession>
<feature type="site" description="ATP-binding" evidence="1">
    <location>
        <position position="60"/>
    </location>
</feature>
<dbReference type="PANTHER" id="PTHR34413">
    <property type="entry name" value="PROPHAGE TAIL FIBER ASSEMBLY PROTEIN HOMOLOG TFAE-RELATED-RELATED"/>
    <property type="match status" value="1"/>
</dbReference>
<evidence type="ECO:0000313" key="5">
    <source>
        <dbReference type="EMBL" id="AHB12087.1"/>
    </source>
</evidence>
<dbReference type="PANTHER" id="PTHR34413:SF2">
    <property type="entry name" value="PROPHAGE TAIL FIBER ASSEMBLY PROTEIN HOMOLOG TFAE-RELATED"/>
    <property type="match status" value="1"/>
</dbReference>
<dbReference type="GO" id="GO:0005524">
    <property type="term" value="F:ATP binding"/>
    <property type="evidence" value="ECO:0007669"/>
    <property type="project" value="UniProtKB-UniRule"/>
</dbReference>
<feature type="region of interest" description="Disordered" evidence="2">
    <location>
        <begin position="229"/>
        <end position="248"/>
    </location>
</feature>
<feature type="compositionally biased region" description="Basic and acidic residues" evidence="2">
    <location>
        <begin position="230"/>
        <end position="243"/>
    </location>
</feature>
<evidence type="ECO:0000259" key="4">
    <source>
        <dbReference type="Pfam" id="PF20454"/>
    </source>
</evidence>
<comment type="function">
    <text evidence="1">The terminase large subunit acts as an ATP driven molecular motor necessary for viral DNA translocation into empty capsids and as an endonuclease that cuts the viral genome from the concetamer to initiate and to end the packaging reaction. The terminase lies at a unique vertex of the procapsid and is composed of two subunits, a small terminase subunit involved in viral DNA recognition, and a large terminase subunit possessing endonucleolytic and ATPase activities (DNA maturation and packaging). The endonuclease activity cleaves the viral DNA generating 5'overhangs. The strand separation activity separates the cohesive ends generating the single-stranded 'sticky' ends of the mature genome. The DNA-terminase complex binds to the portal of the procapsid thereby activating the translocase activity of the terminase. The terminase packages the viral DNA into the procapsid until the next concatemer reaches the complex. The downstream site is then cut generating the mature right end of the genome, the heterotrimer undocks from the DNA-filled head and remains bound to the left end of concatemer's next genome.</text>
</comment>
<keyword evidence="1" id="KW-0067">ATP-binding</keyword>
<dbReference type="Pfam" id="PF20454">
    <property type="entry name" value="GpA_nuclease"/>
    <property type="match status" value="1"/>
</dbReference>
<comment type="domain">
    <text evidence="1">The N-terminus is involved in the formation of the heterotrimer with the small subunit. The N-terminus part contains the translocase activity involved in DNA packaging. At the N-terminus, there is a high affinity ATPase center that is probably needed for the packaging activity. The Walker A motif of the ATPase center is responsible for interacting with the ATP phosphate and the Q motif governs force generation and the interaction with DNA. The C-terminus contains the site specific endonuclease (cos-cleavage) and strand separation activities required for genome maturation. A second ATPase catalytic site regulates the genome maturation. The C-terminus very end is involved in binding to the procapsid. Contains a basic leucine zipper (bZIP) that may be involved in the formation of the terminase.</text>
</comment>
<comment type="similarity">
    <text evidence="1">Belongs to the lambdavirus large terminase family.</text>
</comment>
<dbReference type="EC" id="3.1.21.4" evidence="1"/>
<dbReference type="GO" id="GO:0009036">
    <property type="term" value="F:type II site-specific deoxyribonuclease activity"/>
    <property type="evidence" value="ECO:0007669"/>
    <property type="project" value="UniProtKB-UniRule"/>
</dbReference>
<evidence type="ECO:0000256" key="1">
    <source>
        <dbReference type="HAMAP-Rule" id="MF_04144"/>
    </source>
</evidence>
<keyword evidence="1" id="KW-0255">Endonuclease</keyword>
<dbReference type="InterPro" id="IPR046453">
    <property type="entry name" value="GpA_ATPase"/>
</dbReference>
<keyword evidence="1" id="KW-1188">Viral release from host cell</keyword>
<comment type="subcellular location">
    <subcellularLocation>
        <location evidence="1">Host cytoplasm</location>
    </subcellularLocation>
    <text evidence="1">The terminase lies at a unique vertex of the procapsid during viral DNA packaging.</text>
</comment>
<dbReference type="GO" id="GO:0016887">
    <property type="term" value="F:ATP hydrolysis activity"/>
    <property type="evidence" value="ECO:0007669"/>
    <property type="project" value="UniProtKB-UniRule"/>
</dbReference>
<dbReference type="GO" id="GO:0098009">
    <property type="term" value="C:viral terminase, large subunit"/>
    <property type="evidence" value="ECO:0007669"/>
    <property type="project" value="UniProtKB-UniRule"/>
</dbReference>
<keyword evidence="1" id="KW-0540">Nuclease</keyword>
<reference evidence="5 6" key="1">
    <citation type="journal article" date="2014" name="J. Bacteriol.">
        <title>Characterization of novel virulent broad-host-range phages of Xylella fastidiosa and Xanthomonas.</title>
        <authorList>
            <person name="Ahern S.J."/>
            <person name="Das M."/>
            <person name="Bhowmick T.S."/>
            <person name="Young R."/>
            <person name="Gonzalez C.F."/>
        </authorList>
    </citation>
    <scope>NUCLEOTIDE SEQUENCE [LARGE SCALE GENOMIC DNA]</scope>
</reference>
<keyword evidence="1" id="KW-1035">Host cytoplasm</keyword>
<organism evidence="5 6">
    <name type="scientific">Xylella phage Sano</name>
    <dbReference type="NCBI Taxonomy" id="1415148"/>
    <lineage>
        <taxon>Viruses</taxon>
        <taxon>Duplodnaviria</taxon>
        <taxon>Heunggongvirae</taxon>
        <taxon>Uroviricota</taxon>
        <taxon>Caudoviricetes</taxon>
        <taxon>Casjensviridae</taxon>
        <taxon>Sanovirus</taxon>
        <taxon>Sanovirus sano</taxon>
        <taxon>Xylella virus Sano</taxon>
    </lineage>
</organism>
<dbReference type="GO" id="GO:0019073">
    <property type="term" value="P:viral DNA genome packaging"/>
    <property type="evidence" value="ECO:0007669"/>
    <property type="project" value="UniProtKB-UniRule"/>
</dbReference>
<keyword evidence="6" id="KW-1185">Reference proteome</keyword>
<keyword evidence="1" id="KW-0460">Magnesium</keyword>
<comment type="catalytic activity">
    <reaction evidence="1">
        <text>Endonucleolytic cleavage of DNA to give specific double-stranded fragments with terminal 5'-phosphates.</text>
        <dbReference type="EC" id="3.1.21.4"/>
    </reaction>
</comment>
<dbReference type="InterPro" id="IPR008866">
    <property type="entry name" value="Phage_lambda_GpA-like"/>
</dbReference>
<comment type="caution">
    <text evidence="1">Lacks conserved residue(s) required for the propagation of feature annotation.</text>
</comment>
<feature type="domain" description="Phage terminase large subunit GpA ATPase" evidence="3">
    <location>
        <begin position="61"/>
        <end position="323"/>
    </location>
</feature>
<feature type="binding site" evidence="1">
    <location>
        <position position="434"/>
    </location>
    <ligand>
        <name>Mg(2+)</name>
        <dbReference type="ChEBI" id="CHEBI:18420"/>
        <note>catalytic; for nuclease activity</note>
    </ligand>
</feature>
<dbReference type="Pfam" id="PF05876">
    <property type="entry name" value="GpA_ATPase"/>
    <property type="match status" value="1"/>
</dbReference>
<keyword evidence="1" id="KW-0378">Hydrolase</keyword>
<dbReference type="InterPro" id="IPR051220">
    <property type="entry name" value="TFA_Chaperone"/>
</dbReference>
<keyword evidence="1" id="KW-0547">Nucleotide-binding</keyword>
<dbReference type="GO" id="GO:0030430">
    <property type="term" value="C:host cell cytoplasm"/>
    <property type="evidence" value="ECO:0007669"/>
    <property type="project" value="UniProtKB-SubCell"/>
</dbReference>
<dbReference type="GO" id="GO:0046872">
    <property type="term" value="F:metal ion binding"/>
    <property type="evidence" value="ECO:0007669"/>
    <property type="project" value="UniProtKB-UniRule"/>
</dbReference>
<evidence type="ECO:0000313" key="6">
    <source>
        <dbReference type="Proteomes" id="UP000018621"/>
    </source>
</evidence>
<dbReference type="EMBL" id="KF626665">
    <property type="protein sequence ID" value="AHB12087.1"/>
    <property type="molecule type" value="Genomic_DNA"/>
</dbReference>
<protein>
    <recommendedName>
        <fullName evidence="1">Terminase, large subunit</fullName>
    </recommendedName>
    <alternativeName>
        <fullName evidence="1">DNA-packaging protein</fullName>
    </alternativeName>
    <alternativeName>
        <fullName evidence="1">Large terminase protein</fullName>
    </alternativeName>
    <domain>
        <recommendedName>
            <fullName evidence="1">Endonuclease</fullName>
            <ecNumber evidence="1">3.1.21.4</ecNumber>
        </recommendedName>
    </domain>
    <domain>
        <recommendedName>
            <fullName evidence="1">ATPase</fullName>
            <ecNumber evidence="1">3.6.4.-</ecNumber>
        </recommendedName>
    </domain>
</protein>
<feature type="domain" description="Terminase large subunit GpA endonuclease" evidence="4">
    <location>
        <begin position="345"/>
        <end position="664"/>
    </location>
</feature>
<comment type="cofactor">
    <cofactor evidence="1">
        <name>Mg(2+)</name>
        <dbReference type="ChEBI" id="CHEBI:18420"/>
    </cofactor>
</comment>
<dbReference type="OrthoDB" id="1023at10239"/>
<keyword evidence="1" id="KW-0231">Viral genome packaging</keyword>
<name>V5Q7H2_9CAUD</name>
<dbReference type="EC" id="3.6.4.-" evidence="1"/>
<sequence length="707" mass="80435">MSDMDDLFSSAQLSQGAQSTFNDLGELLTYAANSVLLPPERLTVSQAASKYRYLDNEGSYVGPWLNEETPYLVEPMDVLNSRDFESCIFIGPAQGGKTEIILNWIAYTARCDPADFFLIQTARDTARDFSYRRIDKMHRDSREIGALLRPGNDNDNIFDKFYRNGMMLTLGWPTINQLSGKPVPRVALTDYDRMPQDIEKNGPPFPLARKRTTTFGSFGMTLAESSPSFDVKDPKWKPPRPDSHMFPPTDGIGGLYNEGDRRCFYWQCPHCGEWFEPKFSLLRWDTKNPDPFAASESTVMACPKNGCVIEPKHKYEMNRRGVWLRDGQSLDRDGNKQGVGARSRTASFWLKGPAARFITWQKLVERMLQAQQTFELTAETKALKATINTDQGEPFWPFNATDSNRLPEDLQSNAIKWAEKKVPYGARFLLATVDVQKNMFVVTVHGIGPSESGAGYDVYMVDRFNIQKSKRKDDAGDTLWVKPYAVQEDWDLITEQVVEKEYELEDGSGFMSIKMTGIDSGGKSGSTTRAYNYWRSMRDSAKGNRVLLIKGEPKFGAPRAEIDYPDSDRKDRSAGARGEVPVLFLNSNVLKDTLLGMLDAKKDGGARYFFNKWTPDYVYVEMTVEFRDDKNRWLNPGKRRNEAWDLAYYCLGLCTILKVEHFDWDNPESWYDEWSNNSLVRPADQEKRFASSPTTDYGFGQFGATLG</sequence>
<evidence type="ECO:0000259" key="3">
    <source>
        <dbReference type="Pfam" id="PF05876"/>
    </source>
</evidence>
<comment type="subunit">
    <text evidence="1">Interacts (via N-terminus) with the terminase small subunit (via C-terminus); the active complex is probably heterooligomeric. Interacts (via C-terminus) with the portal protein; this interaction allows the packaging of viral DNA.</text>
</comment>
<proteinExistence type="inferred from homology"/>
<keyword evidence="1" id="KW-0479">Metal-binding</keyword>
<gene>
    <name evidence="5" type="ORF">Sano_67</name>
</gene>
<evidence type="ECO:0000256" key="2">
    <source>
        <dbReference type="SAM" id="MobiDB-lite"/>
    </source>
</evidence>
<dbReference type="InterPro" id="IPR046454">
    <property type="entry name" value="GpA_endonuclease"/>
</dbReference>